<evidence type="ECO:0000313" key="5">
    <source>
        <dbReference type="Proteomes" id="UP000250235"/>
    </source>
</evidence>
<dbReference type="GO" id="GO:0005886">
    <property type="term" value="C:plasma membrane"/>
    <property type="evidence" value="ECO:0007669"/>
    <property type="project" value="UniProtKB-SubCell"/>
</dbReference>
<dbReference type="InterPro" id="IPR011009">
    <property type="entry name" value="Kinase-like_dom_sf"/>
</dbReference>
<name>A0A2Z7CWN7_9LAMI</name>
<sequence length="162" mass="18780">MNDVYSFGVVLLEILTGRRAMDKKRRAREQNLVEWTRPYLKDHHKIDRLMDPQLEGQYSIRGAKKVAALVHRCLNHRPKSRPNMDHVVKVLESVMELTDVPSGPFVYVTPTVEKIEKKSSEAKYREENTRKSYRLSSCALHSDTAVSNNSTDELDRILKENK</sequence>
<dbReference type="Pfam" id="PF07714">
    <property type="entry name" value="PK_Tyr_Ser-Thr"/>
    <property type="match status" value="1"/>
</dbReference>
<dbReference type="AlphaFoldDB" id="A0A2Z7CWN7"/>
<dbReference type="PANTHER" id="PTHR45621">
    <property type="entry name" value="OS01G0588500 PROTEIN-RELATED"/>
    <property type="match status" value="1"/>
</dbReference>
<organism evidence="4 5">
    <name type="scientific">Dorcoceras hygrometricum</name>
    <dbReference type="NCBI Taxonomy" id="472368"/>
    <lineage>
        <taxon>Eukaryota</taxon>
        <taxon>Viridiplantae</taxon>
        <taxon>Streptophyta</taxon>
        <taxon>Embryophyta</taxon>
        <taxon>Tracheophyta</taxon>
        <taxon>Spermatophyta</taxon>
        <taxon>Magnoliopsida</taxon>
        <taxon>eudicotyledons</taxon>
        <taxon>Gunneridae</taxon>
        <taxon>Pentapetalae</taxon>
        <taxon>asterids</taxon>
        <taxon>lamiids</taxon>
        <taxon>Lamiales</taxon>
        <taxon>Gesneriaceae</taxon>
        <taxon>Didymocarpoideae</taxon>
        <taxon>Trichosporeae</taxon>
        <taxon>Loxocarpinae</taxon>
        <taxon>Dorcoceras</taxon>
    </lineage>
</organism>
<dbReference type="InterPro" id="IPR000719">
    <property type="entry name" value="Prot_kinase_dom"/>
</dbReference>
<evidence type="ECO:0000256" key="1">
    <source>
        <dbReference type="ARBA" id="ARBA00004236"/>
    </source>
</evidence>
<dbReference type="GO" id="GO:0004672">
    <property type="term" value="F:protein kinase activity"/>
    <property type="evidence" value="ECO:0007669"/>
    <property type="project" value="InterPro"/>
</dbReference>
<keyword evidence="2" id="KW-1003">Cell membrane</keyword>
<feature type="domain" description="Protein kinase" evidence="3">
    <location>
        <begin position="1"/>
        <end position="95"/>
    </location>
</feature>
<reference evidence="4 5" key="1">
    <citation type="journal article" date="2015" name="Proc. Natl. Acad. Sci. U.S.A.">
        <title>The resurrection genome of Boea hygrometrica: A blueprint for survival of dehydration.</title>
        <authorList>
            <person name="Xiao L."/>
            <person name="Yang G."/>
            <person name="Zhang L."/>
            <person name="Yang X."/>
            <person name="Zhao S."/>
            <person name="Ji Z."/>
            <person name="Zhou Q."/>
            <person name="Hu M."/>
            <person name="Wang Y."/>
            <person name="Chen M."/>
            <person name="Xu Y."/>
            <person name="Jin H."/>
            <person name="Xiao X."/>
            <person name="Hu G."/>
            <person name="Bao F."/>
            <person name="Hu Y."/>
            <person name="Wan P."/>
            <person name="Li L."/>
            <person name="Deng X."/>
            <person name="Kuang T."/>
            <person name="Xiang C."/>
            <person name="Zhu J.K."/>
            <person name="Oliver M.J."/>
            <person name="He Y."/>
        </authorList>
    </citation>
    <scope>NUCLEOTIDE SEQUENCE [LARGE SCALE GENOMIC DNA]</scope>
    <source>
        <strain evidence="5">cv. XS01</strain>
    </source>
</reference>
<keyword evidence="2" id="KW-0472">Membrane</keyword>
<protein>
    <recommendedName>
        <fullName evidence="3">Protein kinase domain-containing protein</fullName>
    </recommendedName>
</protein>
<evidence type="ECO:0000313" key="4">
    <source>
        <dbReference type="EMBL" id="KZV51213.1"/>
    </source>
</evidence>
<dbReference type="OrthoDB" id="4062651at2759"/>
<proteinExistence type="predicted"/>
<dbReference type="SUPFAM" id="SSF56112">
    <property type="entry name" value="Protein kinase-like (PK-like)"/>
    <property type="match status" value="1"/>
</dbReference>
<dbReference type="InterPro" id="IPR001245">
    <property type="entry name" value="Ser-Thr/Tyr_kinase_cat_dom"/>
</dbReference>
<keyword evidence="5" id="KW-1185">Reference proteome</keyword>
<gene>
    <name evidence="4" type="ORF">F511_16103</name>
</gene>
<evidence type="ECO:0000259" key="3">
    <source>
        <dbReference type="PROSITE" id="PS50011"/>
    </source>
</evidence>
<dbReference type="Gene3D" id="1.10.510.10">
    <property type="entry name" value="Transferase(Phosphotransferase) domain 1"/>
    <property type="match status" value="1"/>
</dbReference>
<dbReference type="EMBL" id="KQ991931">
    <property type="protein sequence ID" value="KZV51213.1"/>
    <property type="molecule type" value="Genomic_DNA"/>
</dbReference>
<dbReference type="InterPro" id="IPR050823">
    <property type="entry name" value="Plant_Ser_Thr_Prot_Kinase"/>
</dbReference>
<evidence type="ECO:0000256" key="2">
    <source>
        <dbReference type="ARBA" id="ARBA00022475"/>
    </source>
</evidence>
<comment type="subcellular location">
    <subcellularLocation>
        <location evidence="1">Cell membrane</location>
    </subcellularLocation>
</comment>
<accession>A0A2Z7CWN7</accession>
<dbReference type="GO" id="GO:0005524">
    <property type="term" value="F:ATP binding"/>
    <property type="evidence" value="ECO:0007669"/>
    <property type="project" value="InterPro"/>
</dbReference>
<dbReference type="Proteomes" id="UP000250235">
    <property type="component" value="Unassembled WGS sequence"/>
</dbReference>
<dbReference type="PROSITE" id="PS50011">
    <property type="entry name" value="PROTEIN_KINASE_DOM"/>
    <property type="match status" value="1"/>
</dbReference>